<dbReference type="RefSeq" id="WP_213162004.1">
    <property type="nucleotide sequence ID" value="NZ_CP058214.1"/>
</dbReference>
<dbReference type="KEGG" id="kmn:HW532_19165"/>
<organism evidence="1 2">
    <name type="scientific">Kaustia mangrovi</name>
    <dbReference type="NCBI Taxonomy" id="2593653"/>
    <lineage>
        <taxon>Bacteria</taxon>
        <taxon>Pseudomonadati</taxon>
        <taxon>Pseudomonadota</taxon>
        <taxon>Alphaproteobacteria</taxon>
        <taxon>Hyphomicrobiales</taxon>
        <taxon>Parvibaculaceae</taxon>
        <taxon>Kaustia</taxon>
    </lineage>
</organism>
<dbReference type="Proteomes" id="UP000593594">
    <property type="component" value="Chromosome"/>
</dbReference>
<keyword evidence="2" id="KW-1185">Reference proteome</keyword>
<sequence>MAIVDNRTPARDYLLPEGSNNLEDDVLRLVAALSAIDTDVAAILASLAGKAEAVHGHSIGDIAGLQGALDGKMDAGATFSLDGLSDVDVAGAANDQFLKYAGGQWIPAKLDAGYVVSGTFAEARMPAYLRSTALSNSYAPAAHTHAIAGVTGLQAALDAKGSLGEAGLWSAVQFGGVQTLADGASVTPDMNGGQHWYWALGADGNLLEAPSSLPAAGSASAAGILEIAMSGGAFVPAFDALYKQADGEAVDPPSSADGETTLYSWLLTAGGAIVLTKIGDGLA</sequence>
<dbReference type="AlphaFoldDB" id="A0A7S8C747"/>
<protein>
    <recommendedName>
        <fullName evidence="3">Phage tail protein</fullName>
    </recommendedName>
</protein>
<evidence type="ECO:0000313" key="2">
    <source>
        <dbReference type="Proteomes" id="UP000593594"/>
    </source>
</evidence>
<evidence type="ECO:0000313" key="1">
    <source>
        <dbReference type="EMBL" id="QPC44633.1"/>
    </source>
</evidence>
<evidence type="ECO:0008006" key="3">
    <source>
        <dbReference type="Google" id="ProtNLM"/>
    </source>
</evidence>
<reference evidence="1 2" key="1">
    <citation type="submission" date="2020-06" db="EMBL/GenBank/DDBJ databases">
        <title>Genome sequence of 2 isolates from Red Sea Mangroves.</title>
        <authorList>
            <person name="Sefrji F."/>
            <person name="Michoud G."/>
            <person name="Merlino G."/>
            <person name="Daffonchio D."/>
        </authorList>
    </citation>
    <scope>NUCLEOTIDE SEQUENCE [LARGE SCALE GENOMIC DNA]</scope>
    <source>
        <strain evidence="1 2">R1DC25</strain>
    </source>
</reference>
<accession>A0A7S8C747</accession>
<gene>
    <name evidence="1" type="ORF">HW532_19165</name>
</gene>
<dbReference type="Pfam" id="PF12789">
    <property type="entry name" value="PTR"/>
    <property type="match status" value="2"/>
</dbReference>
<name>A0A7S8C747_9HYPH</name>
<dbReference type="EMBL" id="CP058214">
    <property type="protein sequence ID" value="QPC44633.1"/>
    <property type="molecule type" value="Genomic_DNA"/>
</dbReference>
<proteinExistence type="predicted"/>